<evidence type="ECO:0000259" key="9">
    <source>
        <dbReference type="PROSITE" id="PS51177"/>
    </source>
</evidence>
<evidence type="ECO:0000313" key="11">
    <source>
        <dbReference type="Proteomes" id="UP000070544"/>
    </source>
</evidence>
<dbReference type="GO" id="GO:0009231">
    <property type="term" value="P:riboflavin biosynthetic process"/>
    <property type="evidence" value="ECO:0007669"/>
    <property type="project" value="UniProtKB-KW"/>
</dbReference>
<dbReference type="EC" id="2.5.1.9" evidence="3"/>
<dbReference type="PANTHER" id="PTHR21098">
    <property type="entry name" value="RIBOFLAVIN SYNTHASE ALPHA CHAIN"/>
    <property type="match status" value="1"/>
</dbReference>
<evidence type="ECO:0000256" key="3">
    <source>
        <dbReference type="ARBA" id="ARBA00012827"/>
    </source>
</evidence>
<evidence type="ECO:0000256" key="2">
    <source>
        <dbReference type="ARBA" id="ARBA00004887"/>
    </source>
</evidence>
<keyword evidence="6" id="KW-0808">Transferase</keyword>
<gene>
    <name evidence="10" type="ORF">M427DRAFT_52945</name>
</gene>
<comment type="pathway">
    <text evidence="2">Cofactor biosynthesis; riboflavin biosynthesis; riboflavin from 2-hydroxy-3-oxobutyl phosphate and 5-amino-6-(D-ribitylamino)uracil: step 2/2.</text>
</comment>
<keyword evidence="7" id="KW-0677">Repeat</keyword>
<dbReference type="CDD" id="cd00402">
    <property type="entry name" value="Riboflavin_synthase_like"/>
    <property type="match status" value="1"/>
</dbReference>
<evidence type="ECO:0000256" key="6">
    <source>
        <dbReference type="ARBA" id="ARBA00022679"/>
    </source>
</evidence>
<dbReference type="FunFam" id="2.40.30.20:FF:000006">
    <property type="entry name" value="Riboflavin synthase, alpha subunit"/>
    <property type="match status" value="1"/>
</dbReference>
<dbReference type="InterPro" id="IPR026017">
    <property type="entry name" value="Lumazine-bd_dom"/>
</dbReference>
<protein>
    <recommendedName>
        <fullName evidence="4">Riboflavin synthase</fullName>
        <ecNumber evidence="3">2.5.1.9</ecNumber>
    </recommendedName>
</protein>
<feature type="domain" description="Lumazine-binding" evidence="9">
    <location>
        <begin position="1"/>
        <end position="105"/>
    </location>
</feature>
<dbReference type="InterPro" id="IPR017938">
    <property type="entry name" value="Riboflavin_synthase-like_b-brl"/>
</dbReference>
<evidence type="ECO:0000256" key="5">
    <source>
        <dbReference type="ARBA" id="ARBA00022619"/>
    </source>
</evidence>
<dbReference type="InterPro" id="IPR001783">
    <property type="entry name" value="Lumazine-bd"/>
</dbReference>
<accession>A0A139AS44</accession>
<dbReference type="PROSITE" id="PS51177">
    <property type="entry name" value="LUMAZINE_BIND"/>
    <property type="match status" value="2"/>
</dbReference>
<dbReference type="GO" id="GO:0004746">
    <property type="term" value="F:riboflavin synthase activity"/>
    <property type="evidence" value="ECO:0007669"/>
    <property type="project" value="UniProtKB-EC"/>
</dbReference>
<keyword evidence="11" id="KW-1185">Reference proteome</keyword>
<reference evidence="10 11" key="1">
    <citation type="journal article" date="2015" name="Genome Biol. Evol.">
        <title>Phylogenomic analyses indicate that early fungi evolved digesting cell walls of algal ancestors of land plants.</title>
        <authorList>
            <person name="Chang Y."/>
            <person name="Wang S."/>
            <person name="Sekimoto S."/>
            <person name="Aerts A.L."/>
            <person name="Choi C."/>
            <person name="Clum A."/>
            <person name="LaButti K.M."/>
            <person name="Lindquist E.A."/>
            <person name="Yee Ngan C."/>
            <person name="Ohm R.A."/>
            <person name="Salamov A.A."/>
            <person name="Grigoriev I.V."/>
            <person name="Spatafora J.W."/>
            <person name="Berbee M.L."/>
        </authorList>
    </citation>
    <scope>NUCLEOTIDE SEQUENCE [LARGE SCALE GENOMIC DNA]</scope>
    <source>
        <strain evidence="10 11">JEL478</strain>
    </source>
</reference>
<dbReference type="InterPro" id="IPR023366">
    <property type="entry name" value="ATP_synth_asu-like_sf"/>
</dbReference>
<organism evidence="10 11">
    <name type="scientific">Gonapodya prolifera (strain JEL478)</name>
    <name type="common">Monoblepharis prolifera</name>
    <dbReference type="NCBI Taxonomy" id="1344416"/>
    <lineage>
        <taxon>Eukaryota</taxon>
        <taxon>Fungi</taxon>
        <taxon>Fungi incertae sedis</taxon>
        <taxon>Chytridiomycota</taxon>
        <taxon>Chytridiomycota incertae sedis</taxon>
        <taxon>Monoblepharidomycetes</taxon>
        <taxon>Monoblepharidales</taxon>
        <taxon>Gonapodyaceae</taxon>
        <taxon>Gonapodya</taxon>
    </lineage>
</organism>
<dbReference type="OrthoDB" id="10258924at2759"/>
<dbReference type="AlphaFoldDB" id="A0A139AS44"/>
<dbReference type="NCBIfam" id="TIGR00187">
    <property type="entry name" value="ribE"/>
    <property type="match status" value="1"/>
</dbReference>
<feature type="repeat" description="Lumazine-binding" evidence="8">
    <location>
        <begin position="1"/>
        <end position="105"/>
    </location>
</feature>
<comment type="function">
    <text evidence="1">Catalyzes the dismutation of two molecules of 6,7-dimethyl-8-ribityllumazine, resulting in the formation of riboflavin and 5-amino-6-(D-ribitylamino)uracil.</text>
</comment>
<sequence length="265" mass="28348">MFTGIVEHLGFVSRSDAIDTTETGGGGMSLTISDASSILGDCKLGDSISVNGVCLTVTEFDTARTQFKVNVMPETLRRSNLGGLVVGSKVNLERAMSGESRFGGHMVQGHVDTTCVIKSIVPDPPNSFIYTFHIPSSHTLLPTSDAPDEEQLPDAFIYIVPKGYVTLDGTSLTVIGSDPVKREFSVMLIPYTKEHVTLGLYAPGAKVNLEVDVMGKYVERSLRGLLVGFGDGQEGVKRAGLGGVLETVIDRIVDKKVAEKLKGKL</sequence>
<name>A0A139AS44_GONPJ</name>
<feature type="domain" description="Lumazine-binding" evidence="9">
    <location>
        <begin position="106"/>
        <end position="222"/>
    </location>
</feature>
<evidence type="ECO:0000256" key="8">
    <source>
        <dbReference type="PROSITE-ProRule" id="PRU00524"/>
    </source>
</evidence>
<dbReference type="NCBIfam" id="NF006767">
    <property type="entry name" value="PRK09289.1"/>
    <property type="match status" value="1"/>
</dbReference>
<evidence type="ECO:0000256" key="7">
    <source>
        <dbReference type="ARBA" id="ARBA00022737"/>
    </source>
</evidence>
<dbReference type="Proteomes" id="UP000070544">
    <property type="component" value="Unassembled WGS sequence"/>
</dbReference>
<dbReference type="SUPFAM" id="SSF63380">
    <property type="entry name" value="Riboflavin synthase domain-like"/>
    <property type="match status" value="2"/>
</dbReference>
<evidence type="ECO:0000256" key="4">
    <source>
        <dbReference type="ARBA" id="ARBA00013950"/>
    </source>
</evidence>
<dbReference type="Gene3D" id="2.40.30.20">
    <property type="match status" value="2"/>
</dbReference>
<dbReference type="OMA" id="IGGHAMS"/>
<evidence type="ECO:0000313" key="10">
    <source>
        <dbReference type="EMBL" id="KXS19529.1"/>
    </source>
</evidence>
<dbReference type="PANTHER" id="PTHR21098:SF0">
    <property type="entry name" value="RIBOFLAVIN SYNTHASE"/>
    <property type="match status" value="1"/>
</dbReference>
<feature type="repeat" description="Lumazine-binding" evidence="8">
    <location>
        <begin position="106"/>
        <end position="222"/>
    </location>
</feature>
<dbReference type="Pfam" id="PF00677">
    <property type="entry name" value="Lum_binding"/>
    <property type="match status" value="2"/>
</dbReference>
<evidence type="ECO:0000256" key="1">
    <source>
        <dbReference type="ARBA" id="ARBA00002803"/>
    </source>
</evidence>
<dbReference type="EMBL" id="KQ965738">
    <property type="protein sequence ID" value="KXS19529.1"/>
    <property type="molecule type" value="Genomic_DNA"/>
</dbReference>
<dbReference type="STRING" id="1344416.A0A139AS44"/>
<dbReference type="FunFam" id="2.40.30.20:FF:000004">
    <property type="entry name" value="Riboflavin synthase, alpha subunit"/>
    <property type="match status" value="1"/>
</dbReference>
<proteinExistence type="predicted"/>
<keyword evidence="5" id="KW-0686">Riboflavin biosynthesis</keyword>